<proteinExistence type="predicted"/>
<gene>
    <name evidence="2" type="ORF">QBC40DRAFT_264158</name>
</gene>
<name>A0AAN7AUB5_9PEZI</name>
<evidence type="ECO:0000256" key="1">
    <source>
        <dbReference type="SAM" id="SignalP"/>
    </source>
</evidence>
<sequence>MHAFTSLLLALAAATALAAPSAPKFPSPPFDTSECSYDCACSLDNQKSTECCSAIGGGPLHDGLLCADMSYAHASAFITCCGGADAGFFCGNTIGCPVPDDNRQ</sequence>
<reference evidence="2" key="1">
    <citation type="journal article" date="2023" name="Mol. Phylogenet. Evol.">
        <title>Genome-scale phylogeny and comparative genomics of the fungal order Sordariales.</title>
        <authorList>
            <person name="Hensen N."/>
            <person name="Bonometti L."/>
            <person name="Westerberg I."/>
            <person name="Brannstrom I.O."/>
            <person name="Guillou S."/>
            <person name="Cros-Aarteil S."/>
            <person name="Calhoun S."/>
            <person name="Haridas S."/>
            <person name="Kuo A."/>
            <person name="Mondo S."/>
            <person name="Pangilinan J."/>
            <person name="Riley R."/>
            <person name="LaButti K."/>
            <person name="Andreopoulos B."/>
            <person name="Lipzen A."/>
            <person name="Chen C."/>
            <person name="Yan M."/>
            <person name="Daum C."/>
            <person name="Ng V."/>
            <person name="Clum A."/>
            <person name="Steindorff A."/>
            <person name="Ohm R.A."/>
            <person name="Martin F."/>
            <person name="Silar P."/>
            <person name="Natvig D.O."/>
            <person name="Lalanne C."/>
            <person name="Gautier V."/>
            <person name="Ament-Velasquez S.L."/>
            <person name="Kruys A."/>
            <person name="Hutchinson M.I."/>
            <person name="Powell A.J."/>
            <person name="Barry K."/>
            <person name="Miller A.N."/>
            <person name="Grigoriev I.V."/>
            <person name="Debuchy R."/>
            <person name="Gladieux P."/>
            <person name="Hiltunen Thoren M."/>
            <person name="Johannesson H."/>
        </authorList>
    </citation>
    <scope>NUCLEOTIDE SEQUENCE</scope>
    <source>
        <strain evidence="2">CBS 315.58</strain>
    </source>
</reference>
<dbReference type="Proteomes" id="UP001303160">
    <property type="component" value="Unassembled WGS sequence"/>
</dbReference>
<evidence type="ECO:0000313" key="3">
    <source>
        <dbReference type="Proteomes" id="UP001303160"/>
    </source>
</evidence>
<keyword evidence="1" id="KW-0732">Signal</keyword>
<reference evidence="2" key="2">
    <citation type="submission" date="2023-05" db="EMBL/GenBank/DDBJ databases">
        <authorList>
            <consortium name="Lawrence Berkeley National Laboratory"/>
            <person name="Steindorff A."/>
            <person name="Hensen N."/>
            <person name="Bonometti L."/>
            <person name="Westerberg I."/>
            <person name="Brannstrom I.O."/>
            <person name="Guillou S."/>
            <person name="Cros-Aarteil S."/>
            <person name="Calhoun S."/>
            <person name="Haridas S."/>
            <person name="Kuo A."/>
            <person name="Mondo S."/>
            <person name="Pangilinan J."/>
            <person name="Riley R."/>
            <person name="Labutti K."/>
            <person name="Andreopoulos B."/>
            <person name="Lipzen A."/>
            <person name="Chen C."/>
            <person name="Yanf M."/>
            <person name="Daum C."/>
            <person name="Ng V."/>
            <person name="Clum A."/>
            <person name="Ohm R."/>
            <person name="Martin F."/>
            <person name="Silar P."/>
            <person name="Natvig D."/>
            <person name="Lalanne C."/>
            <person name="Gautier V."/>
            <person name="Ament-Velasquez S.L."/>
            <person name="Kruys A."/>
            <person name="Hutchinson M.I."/>
            <person name="Powell A.J."/>
            <person name="Barry K."/>
            <person name="Miller A.N."/>
            <person name="Grigoriev I.V."/>
            <person name="Debuchy R."/>
            <person name="Gladieux P."/>
            <person name="Thoren M.H."/>
            <person name="Johannesson H."/>
        </authorList>
    </citation>
    <scope>NUCLEOTIDE SEQUENCE</scope>
    <source>
        <strain evidence="2">CBS 315.58</strain>
    </source>
</reference>
<dbReference type="AlphaFoldDB" id="A0AAN7AUB5"/>
<accession>A0AAN7AUB5</accession>
<organism evidence="2 3">
    <name type="scientific">Triangularia verruculosa</name>
    <dbReference type="NCBI Taxonomy" id="2587418"/>
    <lineage>
        <taxon>Eukaryota</taxon>
        <taxon>Fungi</taxon>
        <taxon>Dikarya</taxon>
        <taxon>Ascomycota</taxon>
        <taxon>Pezizomycotina</taxon>
        <taxon>Sordariomycetes</taxon>
        <taxon>Sordariomycetidae</taxon>
        <taxon>Sordariales</taxon>
        <taxon>Podosporaceae</taxon>
        <taxon>Triangularia</taxon>
    </lineage>
</organism>
<evidence type="ECO:0000313" key="2">
    <source>
        <dbReference type="EMBL" id="KAK4201411.1"/>
    </source>
</evidence>
<dbReference type="EMBL" id="MU863907">
    <property type="protein sequence ID" value="KAK4201411.1"/>
    <property type="molecule type" value="Genomic_DNA"/>
</dbReference>
<feature type="signal peptide" evidence="1">
    <location>
        <begin position="1"/>
        <end position="18"/>
    </location>
</feature>
<protein>
    <submittedName>
        <fullName evidence="2">Uncharacterized protein</fullName>
    </submittedName>
</protein>
<feature type="chain" id="PRO_5043008525" evidence="1">
    <location>
        <begin position="19"/>
        <end position="104"/>
    </location>
</feature>
<keyword evidence="3" id="KW-1185">Reference proteome</keyword>
<comment type="caution">
    <text evidence="2">The sequence shown here is derived from an EMBL/GenBank/DDBJ whole genome shotgun (WGS) entry which is preliminary data.</text>
</comment>